<dbReference type="InterPro" id="IPR012337">
    <property type="entry name" value="RNaseH-like_sf"/>
</dbReference>
<dbReference type="HAMAP" id="MF_00651">
    <property type="entry name" value="Nuclease_YqgF"/>
    <property type="match status" value="1"/>
</dbReference>
<comment type="caution">
    <text evidence="7">The sequence shown here is derived from an EMBL/GenBank/DDBJ whole genome shotgun (WGS) entry which is preliminary data.</text>
</comment>
<keyword evidence="8" id="KW-1185">Reference proteome</keyword>
<evidence type="ECO:0000256" key="1">
    <source>
        <dbReference type="ARBA" id="ARBA00022490"/>
    </source>
</evidence>
<protein>
    <recommendedName>
        <fullName evidence="5">Putative pre-16S rRNA nuclease</fullName>
        <ecNumber evidence="5">3.1.-.-</ecNumber>
    </recommendedName>
</protein>
<reference evidence="7 8" key="1">
    <citation type="submission" date="2021-03" db="EMBL/GenBank/DDBJ databases">
        <title>Sequencing the genomes of 1000 actinobacteria strains.</title>
        <authorList>
            <person name="Klenk H.-P."/>
        </authorList>
    </citation>
    <scope>NUCLEOTIDE SEQUENCE [LARGE SCALE GENOMIC DNA]</scope>
    <source>
        <strain evidence="7 8">DSM 12936</strain>
    </source>
</reference>
<feature type="domain" description="YqgF/RNase H-like" evidence="6">
    <location>
        <begin position="18"/>
        <end position="116"/>
    </location>
</feature>
<keyword evidence="2 5" id="KW-0690">Ribosome biogenesis</keyword>
<dbReference type="RefSeq" id="WP_210052494.1">
    <property type="nucleotide sequence ID" value="NZ_BAAAMH010000036.1"/>
</dbReference>
<evidence type="ECO:0000259" key="6">
    <source>
        <dbReference type="SMART" id="SM00732"/>
    </source>
</evidence>
<keyword evidence="4 5" id="KW-0378">Hydrolase</keyword>
<dbReference type="SMART" id="SM00732">
    <property type="entry name" value="YqgFc"/>
    <property type="match status" value="1"/>
</dbReference>
<evidence type="ECO:0000256" key="2">
    <source>
        <dbReference type="ARBA" id="ARBA00022517"/>
    </source>
</evidence>
<dbReference type="Gene3D" id="3.30.420.140">
    <property type="entry name" value="YqgF/RNase H-like domain"/>
    <property type="match status" value="1"/>
</dbReference>
<evidence type="ECO:0000256" key="3">
    <source>
        <dbReference type="ARBA" id="ARBA00022722"/>
    </source>
</evidence>
<comment type="similarity">
    <text evidence="5">Belongs to the YqgF HJR family.</text>
</comment>
<comment type="subcellular location">
    <subcellularLocation>
        <location evidence="5">Cytoplasm</location>
    </subcellularLocation>
</comment>
<comment type="function">
    <text evidence="5">Could be a nuclease involved in processing of the 5'-end of pre-16S rRNA.</text>
</comment>
<dbReference type="InterPro" id="IPR037027">
    <property type="entry name" value="YqgF/RNaseH-like_dom_sf"/>
</dbReference>
<evidence type="ECO:0000256" key="4">
    <source>
        <dbReference type="ARBA" id="ARBA00022801"/>
    </source>
</evidence>
<evidence type="ECO:0000256" key="5">
    <source>
        <dbReference type="HAMAP-Rule" id="MF_00651"/>
    </source>
</evidence>
<dbReference type="NCBIfam" id="TIGR00250">
    <property type="entry name" value="RNAse_H_YqgF"/>
    <property type="match status" value="1"/>
</dbReference>
<dbReference type="PANTHER" id="PTHR33317">
    <property type="entry name" value="POLYNUCLEOTIDYL TRANSFERASE, RIBONUCLEASE H-LIKE SUPERFAMILY PROTEIN"/>
    <property type="match status" value="1"/>
</dbReference>
<dbReference type="Pfam" id="PF03652">
    <property type="entry name" value="RuvX"/>
    <property type="match status" value="1"/>
</dbReference>
<organism evidence="7 8">
    <name type="scientific">Microlunatus capsulatus</name>
    <dbReference type="NCBI Taxonomy" id="99117"/>
    <lineage>
        <taxon>Bacteria</taxon>
        <taxon>Bacillati</taxon>
        <taxon>Actinomycetota</taxon>
        <taxon>Actinomycetes</taxon>
        <taxon>Propionibacteriales</taxon>
        <taxon>Propionibacteriaceae</taxon>
        <taxon>Microlunatus</taxon>
    </lineage>
</organism>
<accession>A0ABS4Z334</accession>
<keyword evidence="1 5" id="KW-0963">Cytoplasm</keyword>
<dbReference type="GO" id="GO:0016787">
    <property type="term" value="F:hydrolase activity"/>
    <property type="evidence" value="ECO:0007669"/>
    <property type="project" value="UniProtKB-KW"/>
</dbReference>
<dbReference type="EMBL" id="JAGIOB010000001">
    <property type="protein sequence ID" value="MBP2415456.1"/>
    <property type="molecule type" value="Genomic_DNA"/>
</dbReference>
<dbReference type="EC" id="3.1.-.-" evidence="5"/>
<dbReference type="CDD" id="cd16964">
    <property type="entry name" value="YqgF"/>
    <property type="match status" value="1"/>
</dbReference>
<evidence type="ECO:0000313" key="8">
    <source>
        <dbReference type="Proteomes" id="UP000758168"/>
    </source>
</evidence>
<dbReference type="SUPFAM" id="SSF53098">
    <property type="entry name" value="Ribonuclease H-like"/>
    <property type="match status" value="1"/>
</dbReference>
<dbReference type="Proteomes" id="UP000758168">
    <property type="component" value="Unassembled WGS sequence"/>
</dbReference>
<keyword evidence="3 5" id="KW-0540">Nuclease</keyword>
<sequence>MSPDEDPRSDAAPVFRRGVRLALDWGDARIGVAACDRDGLLAYPLDTVTAGPAELDRVVALVAEHEPLEVVVGLPRSLSGADGPAATKVRARAEALAARLAVPVRLVDERLTTVTASRRLREGGKKAKQQRSVIDAAAAAAILEQAVALERSRGGPPGELVSVPGRSD</sequence>
<dbReference type="InterPro" id="IPR006641">
    <property type="entry name" value="YqgF/RNaseH-like_dom"/>
</dbReference>
<evidence type="ECO:0000313" key="7">
    <source>
        <dbReference type="EMBL" id="MBP2415456.1"/>
    </source>
</evidence>
<dbReference type="PANTHER" id="PTHR33317:SF4">
    <property type="entry name" value="POLYNUCLEOTIDYL TRANSFERASE, RIBONUCLEASE H-LIKE SUPERFAMILY PROTEIN"/>
    <property type="match status" value="1"/>
</dbReference>
<proteinExistence type="inferred from homology"/>
<dbReference type="InterPro" id="IPR005227">
    <property type="entry name" value="YqgF"/>
</dbReference>
<gene>
    <name evidence="7" type="ORF">JOF54_000378</name>
</gene>
<name>A0ABS4Z334_9ACTN</name>